<dbReference type="Pfam" id="PF12823">
    <property type="entry name" value="DUF3817"/>
    <property type="match status" value="1"/>
</dbReference>
<dbReference type="GO" id="GO:0005886">
    <property type="term" value="C:plasma membrane"/>
    <property type="evidence" value="ECO:0007669"/>
    <property type="project" value="UniProtKB-SubCell"/>
</dbReference>
<evidence type="ECO:0000256" key="2">
    <source>
        <dbReference type="ARBA" id="ARBA00022475"/>
    </source>
</evidence>
<evidence type="ECO:0000256" key="6">
    <source>
        <dbReference type="SAM" id="Phobius"/>
    </source>
</evidence>
<dbReference type="PANTHER" id="PTHR40077:SF2">
    <property type="entry name" value="MEMBRANE PROTEIN"/>
    <property type="match status" value="1"/>
</dbReference>
<sequence>MNTVRGVREDRPGRPDTLVSMKQNVLTRYRVMAYVTAIWLLVFTVAIIAKYAFDTGDTMVISQIHGVLFIVYVIFAFDLGSKAKWPFGKLLWVLAAGCIPFASFFVEPKVSREAQALVTKPAAEPAKA</sequence>
<organism evidence="8 9">
    <name type="scientific">Streptomyces microflavus DSM 40593</name>
    <dbReference type="NCBI Taxonomy" id="1303692"/>
    <lineage>
        <taxon>Bacteria</taxon>
        <taxon>Bacillati</taxon>
        <taxon>Actinomycetota</taxon>
        <taxon>Actinomycetes</taxon>
        <taxon>Kitasatosporales</taxon>
        <taxon>Streptomycetaceae</taxon>
        <taxon>Streptomyces</taxon>
    </lineage>
</organism>
<dbReference type="InterPro" id="IPR023845">
    <property type="entry name" value="DUF3817_TM"/>
</dbReference>
<evidence type="ECO:0000259" key="7">
    <source>
        <dbReference type="Pfam" id="PF12823"/>
    </source>
</evidence>
<dbReference type="KEGG" id="sfi:SFUL_5213"/>
<dbReference type="NCBIfam" id="TIGR03954">
    <property type="entry name" value="integ_memb_HG"/>
    <property type="match status" value="1"/>
</dbReference>
<feature type="domain" description="DUF3817" evidence="7">
    <location>
        <begin position="26"/>
        <end position="112"/>
    </location>
</feature>
<name>N0CVH3_STRMI</name>
<evidence type="ECO:0000256" key="5">
    <source>
        <dbReference type="ARBA" id="ARBA00023136"/>
    </source>
</evidence>
<dbReference type="PANTHER" id="PTHR40077">
    <property type="entry name" value="MEMBRANE PROTEIN-RELATED"/>
    <property type="match status" value="1"/>
</dbReference>
<accession>N0CVH3</accession>
<evidence type="ECO:0000256" key="4">
    <source>
        <dbReference type="ARBA" id="ARBA00022989"/>
    </source>
</evidence>
<reference evidence="8 9" key="1">
    <citation type="submission" date="2013-04" db="EMBL/GenBank/DDBJ databases">
        <title>Complete genome sequence of Streptomyces fulvissimus.</title>
        <authorList>
            <person name="Myronovskyi M."/>
            <person name="Tokovenko B."/>
            <person name="Manderscheid N."/>
            <person name="Petzke L."/>
            <person name="Luzhetskyy A."/>
        </authorList>
    </citation>
    <scope>NUCLEOTIDE SEQUENCE [LARGE SCALE GENOMIC DNA]</scope>
    <source>
        <strain evidence="8 9">DSM 40593</strain>
    </source>
</reference>
<keyword evidence="2" id="KW-1003">Cell membrane</keyword>
<evidence type="ECO:0000256" key="1">
    <source>
        <dbReference type="ARBA" id="ARBA00004651"/>
    </source>
</evidence>
<keyword evidence="5 6" id="KW-0472">Membrane</keyword>
<keyword evidence="3 6" id="KW-0812">Transmembrane</keyword>
<protein>
    <submittedName>
        <fullName evidence="8">DUF3817 domain containing protein</fullName>
    </submittedName>
</protein>
<gene>
    <name evidence="8" type="ORF">SFUL_5213</name>
</gene>
<keyword evidence="4 6" id="KW-1133">Transmembrane helix</keyword>
<comment type="subcellular location">
    <subcellularLocation>
        <location evidence="1">Cell membrane</location>
        <topology evidence="1">Multi-pass membrane protein</topology>
    </subcellularLocation>
</comment>
<feature type="transmembrane region" description="Helical" evidence="6">
    <location>
        <begin position="59"/>
        <end position="77"/>
    </location>
</feature>
<dbReference type="EMBL" id="CP005080">
    <property type="protein sequence ID" value="AGK80106.1"/>
    <property type="molecule type" value="Genomic_DNA"/>
</dbReference>
<dbReference type="eggNOG" id="ENOG50330UF">
    <property type="taxonomic scope" value="Bacteria"/>
</dbReference>
<evidence type="ECO:0000256" key="3">
    <source>
        <dbReference type="ARBA" id="ARBA00022692"/>
    </source>
</evidence>
<dbReference type="AlphaFoldDB" id="N0CVH3"/>
<evidence type="ECO:0000313" key="8">
    <source>
        <dbReference type="EMBL" id="AGK80106.1"/>
    </source>
</evidence>
<dbReference type="PATRIC" id="fig|1303692.3.peg.5240"/>
<feature type="transmembrane region" description="Helical" evidence="6">
    <location>
        <begin position="89"/>
        <end position="106"/>
    </location>
</feature>
<dbReference type="HOGENOM" id="CLU_120964_1_2_11"/>
<feature type="transmembrane region" description="Helical" evidence="6">
    <location>
        <begin position="31"/>
        <end position="53"/>
    </location>
</feature>
<dbReference type="Proteomes" id="UP000013304">
    <property type="component" value="Chromosome"/>
</dbReference>
<evidence type="ECO:0000313" key="9">
    <source>
        <dbReference type="Proteomes" id="UP000013304"/>
    </source>
</evidence>
<proteinExistence type="predicted"/>